<dbReference type="Proteomes" id="UP000824041">
    <property type="component" value="Unassembled WGS sequence"/>
</dbReference>
<accession>A0A9D2DVJ7</accession>
<keyword evidence="1" id="KW-0812">Transmembrane</keyword>
<sequence length="254" mass="27913">MRMFAGLLKAEWKKLAHTPVFWIHVILPVLGAAVFLLYDFFAGWNARSEIQMYLEVLSGVFPFLAGIICGQAAEMELQSGYQNFLCLPCPRPVGLLAKWTVLMAGALFSSLVAVLGFGLVYCLFPEGDVCSLSSYLAVALVMWAGQGIVYLLHLFLGFQFGNAASVSVGVVGTIAAFLMMTGLGQGRWMFFPHAWSEKWCDFMLALTFAGDTGAISILKSSPWQHLLLICTIIFVGLGTAILLWVTFFEGRKKE</sequence>
<reference evidence="2" key="2">
    <citation type="submission" date="2021-04" db="EMBL/GenBank/DDBJ databases">
        <authorList>
            <person name="Gilroy R."/>
        </authorList>
    </citation>
    <scope>NUCLEOTIDE SEQUENCE</scope>
    <source>
        <strain evidence="2">14324</strain>
    </source>
</reference>
<dbReference type="EMBL" id="DXBU01000185">
    <property type="protein sequence ID" value="HIZ23814.1"/>
    <property type="molecule type" value="Genomic_DNA"/>
</dbReference>
<feature type="transmembrane region" description="Helical" evidence="1">
    <location>
        <begin position="226"/>
        <end position="248"/>
    </location>
</feature>
<evidence type="ECO:0000313" key="2">
    <source>
        <dbReference type="EMBL" id="HIZ23814.1"/>
    </source>
</evidence>
<dbReference type="InterPro" id="IPR022294">
    <property type="entry name" value="ABC-transptr_permeasesu"/>
</dbReference>
<protein>
    <submittedName>
        <fullName evidence="2">Lantibiotic immunity ABC transporter MutG family permease subunit</fullName>
    </submittedName>
</protein>
<evidence type="ECO:0000313" key="3">
    <source>
        <dbReference type="Proteomes" id="UP000824041"/>
    </source>
</evidence>
<feature type="transmembrane region" description="Helical" evidence="1">
    <location>
        <begin position="136"/>
        <end position="156"/>
    </location>
</feature>
<feature type="transmembrane region" description="Helical" evidence="1">
    <location>
        <begin position="101"/>
        <end position="124"/>
    </location>
</feature>
<gene>
    <name evidence="2" type="ORF">IAA21_13680</name>
</gene>
<organism evidence="2 3">
    <name type="scientific">Candidatus Blautia faecigallinarum</name>
    <dbReference type="NCBI Taxonomy" id="2838488"/>
    <lineage>
        <taxon>Bacteria</taxon>
        <taxon>Bacillati</taxon>
        <taxon>Bacillota</taxon>
        <taxon>Clostridia</taxon>
        <taxon>Lachnospirales</taxon>
        <taxon>Lachnospiraceae</taxon>
        <taxon>Blautia</taxon>
    </lineage>
</organism>
<dbReference type="NCBIfam" id="TIGR03733">
    <property type="entry name" value="lanti_perm_MutG"/>
    <property type="match status" value="1"/>
</dbReference>
<dbReference type="CDD" id="cd21808">
    <property type="entry name" value="ABC-2_lan_permease_MutG"/>
    <property type="match status" value="1"/>
</dbReference>
<dbReference type="Pfam" id="PF12730">
    <property type="entry name" value="ABC2_membrane_4"/>
    <property type="match status" value="1"/>
</dbReference>
<keyword evidence="1" id="KW-0472">Membrane</keyword>
<comment type="caution">
    <text evidence="2">The sequence shown here is derived from an EMBL/GenBank/DDBJ whole genome shotgun (WGS) entry which is preliminary data.</text>
</comment>
<keyword evidence="1" id="KW-1133">Transmembrane helix</keyword>
<reference evidence="2" key="1">
    <citation type="journal article" date="2021" name="PeerJ">
        <title>Extensive microbial diversity within the chicken gut microbiome revealed by metagenomics and culture.</title>
        <authorList>
            <person name="Gilroy R."/>
            <person name="Ravi A."/>
            <person name="Getino M."/>
            <person name="Pursley I."/>
            <person name="Horton D.L."/>
            <person name="Alikhan N.F."/>
            <person name="Baker D."/>
            <person name="Gharbi K."/>
            <person name="Hall N."/>
            <person name="Watson M."/>
            <person name="Adriaenssens E.M."/>
            <person name="Foster-Nyarko E."/>
            <person name="Jarju S."/>
            <person name="Secka A."/>
            <person name="Antonio M."/>
            <person name="Oren A."/>
            <person name="Chaudhuri R.R."/>
            <person name="La Ragione R."/>
            <person name="Hildebrand F."/>
            <person name="Pallen M.J."/>
        </authorList>
    </citation>
    <scope>NUCLEOTIDE SEQUENCE</scope>
    <source>
        <strain evidence="2">14324</strain>
    </source>
</reference>
<name>A0A9D2DVJ7_9FIRM</name>
<dbReference type="AlphaFoldDB" id="A0A9D2DVJ7"/>
<evidence type="ECO:0000256" key="1">
    <source>
        <dbReference type="SAM" id="Phobius"/>
    </source>
</evidence>
<proteinExistence type="predicted"/>
<feature type="transmembrane region" description="Helical" evidence="1">
    <location>
        <begin position="20"/>
        <end position="41"/>
    </location>
</feature>
<feature type="transmembrane region" description="Helical" evidence="1">
    <location>
        <begin position="162"/>
        <end position="181"/>
    </location>
</feature>